<dbReference type="AlphaFoldDB" id="A0A7G1KR14"/>
<sequence length="153" mass="16006">MTVLALAIGDAEFTASAVAAGIGASDVRRIPVPAAAKWNACRDLLLEVAGDDEITAIGIACPNPSDLPAAAVRRMFPVAIVQVATRELCRLLAERSLGPVTGPEVVLAGAGILALLAEERAPRGPSRPTTFTTEPRATPRPSRRALACTHRHR</sequence>
<proteinExistence type="predicted"/>
<gene>
    <name evidence="2" type="ORF">NWFMUON74_54970</name>
</gene>
<protein>
    <submittedName>
        <fullName evidence="2">Uncharacterized protein</fullName>
    </submittedName>
</protein>
<dbReference type="RefSeq" id="WP_187684593.1">
    <property type="nucleotide sequence ID" value="NZ_AP023396.1"/>
</dbReference>
<dbReference type="EMBL" id="AP023396">
    <property type="protein sequence ID" value="BCK57725.1"/>
    <property type="molecule type" value="Genomic_DNA"/>
</dbReference>
<accession>A0A7G1KR14</accession>
<keyword evidence="3" id="KW-1185">Reference proteome</keyword>
<organism evidence="2 3">
    <name type="scientific">Nocardia wallacei</name>
    <dbReference type="NCBI Taxonomy" id="480035"/>
    <lineage>
        <taxon>Bacteria</taxon>
        <taxon>Bacillati</taxon>
        <taxon>Actinomycetota</taxon>
        <taxon>Actinomycetes</taxon>
        <taxon>Mycobacteriales</taxon>
        <taxon>Nocardiaceae</taxon>
        <taxon>Nocardia</taxon>
    </lineage>
</organism>
<evidence type="ECO:0000313" key="3">
    <source>
        <dbReference type="Proteomes" id="UP000516173"/>
    </source>
</evidence>
<evidence type="ECO:0000313" key="2">
    <source>
        <dbReference type="EMBL" id="BCK57725.1"/>
    </source>
</evidence>
<reference evidence="2 3" key="1">
    <citation type="submission" date="2020-08" db="EMBL/GenBank/DDBJ databases">
        <title>Genome Sequencing of Nocardia wallacei strain FMUON74 and assembly.</title>
        <authorList>
            <person name="Toyokawa M."/>
            <person name="Uesaka K."/>
        </authorList>
    </citation>
    <scope>NUCLEOTIDE SEQUENCE [LARGE SCALE GENOMIC DNA]</scope>
    <source>
        <strain evidence="2 3">FMUON74</strain>
    </source>
</reference>
<dbReference type="GeneID" id="80349933"/>
<dbReference type="Proteomes" id="UP000516173">
    <property type="component" value="Chromosome"/>
</dbReference>
<dbReference type="KEGG" id="nwl:NWFMUON74_54970"/>
<feature type="region of interest" description="Disordered" evidence="1">
    <location>
        <begin position="121"/>
        <end position="153"/>
    </location>
</feature>
<name>A0A7G1KR14_9NOCA</name>
<evidence type="ECO:0000256" key="1">
    <source>
        <dbReference type="SAM" id="MobiDB-lite"/>
    </source>
</evidence>